<dbReference type="Proteomes" id="UP000464624">
    <property type="component" value="Chromosome"/>
</dbReference>
<proteinExistence type="predicted"/>
<evidence type="ECO:0000256" key="1">
    <source>
        <dbReference type="SAM" id="MobiDB-lite"/>
    </source>
</evidence>
<organism evidence="2 3">
    <name type="scientific">Mycobacterium xenopi</name>
    <dbReference type="NCBI Taxonomy" id="1789"/>
    <lineage>
        <taxon>Bacteria</taxon>
        <taxon>Bacillati</taxon>
        <taxon>Actinomycetota</taxon>
        <taxon>Actinomycetes</taxon>
        <taxon>Mycobacteriales</taxon>
        <taxon>Mycobacteriaceae</taxon>
        <taxon>Mycobacterium</taxon>
    </lineage>
</organism>
<sequence length="80" mass="8689">MSRFSETMYGNALSSRNGMTTGEPYAPVRHSWHQVHQRARRVAGGLASAASVMATLSRCSQVRPSKSHRPRKAFGCGAQA</sequence>
<protein>
    <submittedName>
        <fullName evidence="2">Uncharacterized protein</fullName>
    </submittedName>
</protein>
<feature type="region of interest" description="Disordered" evidence="1">
    <location>
        <begin position="1"/>
        <end position="27"/>
    </location>
</feature>
<accession>A0AAD1H092</accession>
<dbReference type="EMBL" id="AP022314">
    <property type="protein sequence ID" value="BBU22714.1"/>
    <property type="molecule type" value="Genomic_DNA"/>
</dbReference>
<reference evidence="2 3" key="1">
    <citation type="submission" date="2019-12" db="EMBL/GenBank/DDBJ databases">
        <title>Complete genome sequence of Mycolicibacterium xenopi str. JCM15661T.</title>
        <authorList>
            <person name="Yoshida M."/>
            <person name="Fukano H."/>
            <person name="Asakura T."/>
            <person name="Hoshino Y."/>
        </authorList>
    </citation>
    <scope>NUCLEOTIDE SEQUENCE [LARGE SCALE GENOMIC DNA]</scope>
    <source>
        <strain evidence="2 3">JCM 15661T</strain>
    </source>
</reference>
<dbReference type="AlphaFoldDB" id="A0AAD1H092"/>
<name>A0AAD1H092_MYCXE</name>
<gene>
    <name evidence="2" type="ORF">MYXE_25040</name>
</gene>
<evidence type="ECO:0000313" key="2">
    <source>
        <dbReference type="EMBL" id="BBU22714.1"/>
    </source>
</evidence>
<dbReference type="KEGG" id="mxe:MYXE_25040"/>
<feature type="region of interest" description="Disordered" evidence="1">
    <location>
        <begin position="61"/>
        <end position="80"/>
    </location>
</feature>
<evidence type="ECO:0000313" key="3">
    <source>
        <dbReference type="Proteomes" id="UP000464624"/>
    </source>
</evidence>